<name>A0A182USD9_ANOME</name>
<evidence type="ECO:0000313" key="1">
    <source>
        <dbReference type="EnsemblMetazoa" id="AMEM002812-PA"/>
    </source>
</evidence>
<dbReference type="VEuPathDB" id="VectorBase:AMEM002812"/>
<sequence length="189" mass="21384">MLVIAAFERFRPLVNEARRQPLQLHALRRDDVAVIDQSHPDLRIRFHHLRPVVIVRIETDGVRVANAHHRRSTARLTVHDQIVHHSIKHSHIVQPVDVELRARFDVAYDHVIASATLKTTKRRIPVHLLATKLLQPVEQYDTNAAPSGGVTLSDSTFPATSREKIPATSAFTSSSRRTFESANRVENIS</sequence>
<organism evidence="1 2">
    <name type="scientific">Anopheles merus</name>
    <name type="common">Mosquito</name>
    <dbReference type="NCBI Taxonomy" id="30066"/>
    <lineage>
        <taxon>Eukaryota</taxon>
        <taxon>Metazoa</taxon>
        <taxon>Ecdysozoa</taxon>
        <taxon>Arthropoda</taxon>
        <taxon>Hexapoda</taxon>
        <taxon>Insecta</taxon>
        <taxon>Pterygota</taxon>
        <taxon>Neoptera</taxon>
        <taxon>Endopterygota</taxon>
        <taxon>Diptera</taxon>
        <taxon>Nematocera</taxon>
        <taxon>Culicoidea</taxon>
        <taxon>Culicidae</taxon>
        <taxon>Anophelinae</taxon>
        <taxon>Anopheles</taxon>
    </lineage>
</organism>
<evidence type="ECO:0000313" key="2">
    <source>
        <dbReference type="Proteomes" id="UP000075903"/>
    </source>
</evidence>
<proteinExistence type="predicted"/>
<reference evidence="1" key="1">
    <citation type="submission" date="2020-05" db="UniProtKB">
        <authorList>
            <consortium name="EnsemblMetazoa"/>
        </authorList>
    </citation>
    <scope>IDENTIFICATION</scope>
    <source>
        <strain evidence="1">MAF</strain>
    </source>
</reference>
<dbReference type="AlphaFoldDB" id="A0A182USD9"/>
<protein>
    <submittedName>
        <fullName evidence="1">Uncharacterized protein</fullName>
    </submittedName>
</protein>
<dbReference type="EnsemblMetazoa" id="AMEM002812-RA">
    <property type="protein sequence ID" value="AMEM002812-PA"/>
    <property type="gene ID" value="AMEM002812"/>
</dbReference>
<dbReference type="Proteomes" id="UP000075903">
    <property type="component" value="Unassembled WGS sequence"/>
</dbReference>
<keyword evidence="2" id="KW-1185">Reference proteome</keyword>
<accession>A0A182USD9</accession>